<protein>
    <submittedName>
        <fullName evidence="2">Uncharacterized protein</fullName>
    </submittedName>
</protein>
<evidence type="ECO:0000313" key="2">
    <source>
        <dbReference type="EMBL" id="KAK3257647.1"/>
    </source>
</evidence>
<reference evidence="2 3" key="1">
    <citation type="journal article" date="2015" name="Genome Biol. Evol.">
        <title>Comparative Genomics of a Bacterivorous Green Alga Reveals Evolutionary Causalities and Consequences of Phago-Mixotrophic Mode of Nutrition.</title>
        <authorList>
            <person name="Burns J.A."/>
            <person name="Paasch A."/>
            <person name="Narechania A."/>
            <person name="Kim E."/>
        </authorList>
    </citation>
    <scope>NUCLEOTIDE SEQUENCE [LARGE SCALE GENOMIC DNA]</scope>
    <source>
        <strain evidence="2 3">PLY_AMNH</strain>
    </source>
</reference>
<comment type="caution">
    <text evidence="2">The sequence shown here is derived from an EMBL/GenBank/DDBJ whole genome shotgun (WGS) entry which is preliminary data.</text>
</comment>
<dbReference type="PROSITE" id="PS50005">
    <property type="entry name" value="TPR"/>
    <property type="match status" value="1"/>
</dbReference>
<evidence type="ECO:0000313" key="3">
    <source>
        <dbReference type="Proteomes" id="UP001190700"/>
    </source>
</evidence>
<evidence type="ECO:0000256" key="1">
    <source>
        <dbReference type="PROSITE-ProRule" id="PRU00339"/>
    </source>
</evidence>
<dbReference type="SUPFAM" id="SSF48452">
    <property type="entry name" value="TPR-like"/>
    <property type="match status" value="1"/>
</dbReference>
<dbReference type="Gene3D" id="1.25.40.10">
    <property type="entry name" value="Tetratricopeptide repeat domain"/>
    <property type="match status" value="1"/>
</dbReference>
<dbReference type="InterPro" id="IPR011990">
    <property type="entry name" value="TPR-like_helical_dom_sf"/>
</dbReference>
<dbReference type="Proteomes" id="UP001190700">
    <property type="component" value="Unassembled WGS sequence"/>
</dbReference>
<keyword evidence="1" id="KW-0802">TPR repeat</keyword>
<proteinExistence type="predicted"/>
<dbReference type="EMBL" id="LGRX02020279">
    <property type="protein sequence ID" value="KAK3257647.1"/>
    <property type="molecule type" value="Genomic_DNA"/>
</dbReference>
<name>A0AAE0FD64_9CHLO</name>
<keyword evidence="3" id="KW-1185">Reference proteome</keyword>
<feature type="repeat" description="TPR" evidence="1">
    <location>
        <begin position="123"/>
        <end position="156"/>
    </location>
</feature>
<dbReference type="SMART" id="SM00028">
    <property type="entry name" value="TPR"/>
    <property type="match status" value="2"/>
</dbReference>
<sequence length="394" mass="42299">MSAQRCKVALLTEGFPTAPPCQRKYSRAGRKGSARKGTLCVKTCHSPEDCPKSVSRRTTIFGAVSAVATVCVKPGPGLADSFGLATAEDKETSEAIRRADLEFDPEIADDLWTDVIELDELNPQGWSRRGAVRLQLGEYDSALEDLEKAKKLYGVSIDAGTLNNLGTAQGQTGHWEDAAASFQASKILAEEQDMALDQEPRGGANRLSQKVALNLAFARFQIGDTSFAIGQTNLLLGEDPAYWDARAALTSFLWAQGKEEEAEEAWGQLCVPSGKLDAGAMWVSRNGTPDQPGAPAKGATMQSSTQQLYMGSLAGITKVLGKIEDLQLSNKCEDFESGLELPCDDAGIPGLGGLNEPCALYTQLVVEQRLWPPRAIESLVGFLEKEASLKAKLS</sequence>
<gene>
    <name evidence="2" type="ORF">CYMTET_33276</name>
</gene>
<accession>A0AAE0FD64</accession>
<organism evidence="2 3">
    <name type="scientific">Cymbomonas tetramitiformis</name>
    <dbReference type="NCBI Taxonomy" id="36881"/>
    <lineage>
        <taxon>Eukaryota</taxon>
        <taxon>Viridiplantae</taxon>
        <taxon>Chlorophyta</taxon>
        <taxon>Pyramimonadophyceae</taxon>
        <taxon>Pyramimonadales</taxon>
        <taxon>Pyramimonadaceae</taxon>
        <taxon>Cymbomonas</taxon>
    </lineage>
</organism>
<dbReference type="InterPro" id="IPR019734">
    <property type="entry name" value="TPR_rpt"/>
</dbReference>
<dbReference type="AlphaFoldDB" id="A0AAE0FD64"/>